<dbReference type="Proteomes" id="UP001358586">
    <property type="component" value="Chromosome 10"/>
</dbReference>
<keyword evidence="2" id="KW-1185">Reference proteome</keyword>
<comment type="caution">
    <text evidence="1">The sequence shown here is derived from an EMBL/GenBank/DDBJ whole genome shotgun (WGS) entry which is preliminary data.</text>
</comment>
<accession>A0ABR0NGM6</accession>
<reference evidence="1 2" key="1">
    <citation type="submission" date="2023-03" db="EMBL/GenBank/DDBJ databases">
        <title>WGS of Gossypium arboreum.</title>
        <authorList>
            <person name="Yu D."/>
        </authorList>
    </citation>
    <scope>NUCLEOTIDE SEQUENCE [LARGE SCALE GENOMIC DNA]</scope>
    <source>
        <tissue evidence="1">Leaf</tissue>
    </source>
</reference>
<protein>
    <submittedName>
        <fullName evidence="1">Uncharacterized protein</fullName>
    </submittedName>
</protein>
<gene>
    <name evidence="1" type="ORF">PVK06_035365</name>
</gene>
<organism evidence="1 2">
    <name type="scientific">Gossypium arboreum</name>
    <name type="common">Tree cotton</name>
    <name type="synonym">Gossypium nanking</name>
    <dbReference type="NCBI Taxonomy" id="29729"/>
    <lineage>
        <taxon>Eukaryota</taxon>
        <taxon>Viridiplantae</taxon>
        <taxon>Streptophyta</taxon>
        <taxon>Embryophyta</taxon>
        <taxon>Tracheophyta</taxon>
        <taxon>Spermatophyta</taxon>
        <taxon>Magnoliopsida</taxon>
        <taxon>eudicotyledons</taxon>
        <taxon>Gunneridae</taxon>
        <taxon>Pentapetalae</taxon>
        <taxon>rosids</taxon>
        <taxon>malvids</taxon>
        <taxon>Malvales</taxon>
        <taxon>Malvaceae</taxon>
        <taxon>Malvoideae</taxon>
        <taxon>Gossypium</taxon>
    </lineage>
</organism>
<evidence type="ECO:0000313" key="1">
    <source>
        <dbReference type="EMBL" id="KAK5794158.1"/>
    </source>
</evidence>
<sequence>MELDLALLKDIPAVITNSTIQLTNMKYDGSRGTQEHIIEMTNIAARLKTLG</sequence>
<dbReference type="EMBL" id="JARKNE010000010">
    <property type="protein sequence ID" value="KAK5794158.1"/>
    <property type="molecule type" value="Genomic_DNA"/>
</dbReference>
<proteinExistence type="predicted"/>
<name>A0ABR0NGM6_GOSAR</name>
<evidence type="ECO:0000313" key="2">
    <source>
        <dbReference type="Proteomes" id="UP001358586"/>
    </source>
</evidence>